<protein>
    <submittedName>
        <fullName evidence="2">Fasciclin domain-containing protein</fullName>
    </submittedName>
</protein>
<dbReference type="PANTHER" id="PTHR10900">
    <property type="entry name" value="PERIOSTIN-RELATED"/>
    <property type="match status" value="1"/>
</dbReference>
<evidence type="ECO:0000313" key="3">
    <source>
        <dbReference type="Proteomes" id="UP000473278"/>
    </source>
</evidence>
<evidence type="ECO:0000259" key="1">
    <source>
        <dbReference type="PROSITE" id="PS50213"/>
    </source>
</evidence>
<dbReference type="SUPFAM" id="SSF82153">
    <property type="entry name" value="FAS1 domain"/>
    <property type="match status" value="4"/>
</dbReference>
<keyword evidence="3" id="KW-1185">Reference proteome</keyword>
<dbReference type="EMBL" id="JAALLT010000003">
    <property type="protein sequence ID" value="NGP76759.1"/>
    <property type="molecule type" value="Genomic_DNA"/>
</dbReference>
<evidence type="ECO:0000313" key="2">
    <source>
        <dbReference type="EMBL" id="NGP76759.1"/>
    </source>
</evidence>
<dbReference type="InterPro" id="IPR050904">
    <property type="entry name" value="Adhesion/Biosynth-related"/>
</dbReference>
<dbReference type="InterPro" id="IPR036378">
    <property type="entry name" value="FAS1_dom_sf"/>
</dbReference>
<feature type="domain" description="FAS1" evidence="1">
    <location>
        <begin position="447"/>
        <end position="576"/>
    </location>
</feature>
<dbReference type="RefSeq" id="WP_165141483.1">
    <property type="nucleotide sequence ID" value="NZ_JAALLT010000003.1"/>
</dbReference>
<accession>A0A6M1SNW2</accession>
<reference evidence="2 3" key="1">
    <citation type="submission" date="2020-02" db="EMBL/GenBank/DDBJ databases">
        <title>Balneolaceae bacterium YR4-1, complete genome.</title>
        <authorList>
            <person name="Li Y."/>
            <person name="Wu S."/>
        </authorList>
    </citation>
    <scope>NUCLEOTIDE SEQUENCE [LARGE SCALE GENOMIC DNA]</scope>
    <source>
        <strain evidence="2 3">YR4-1</strain>
    </source>
</reference>
<feature type="domain" description="FAS1" evidence="1">
    <location>
        <begin position="43"/>
        <end position="172"/>
    </location>
</feature>
<dbReference type="InterPro" id="IPR000782">
    <property type="entry name" value="FAS1_domain"/>
</dbReference>
<dbReference type="Gene3D" id="2.30.180.10">
    <property type="entry name" value="FAS1 domain"/>
    <property type="match status" value="4"/>
</dbReference>
<name>A0A6M1SNW2_9BACT</name>
<comment type="caution">
    <text evidence="2">The sequence shown here is derived from an EMBL/GenBank/DDBJ whole genome shotgun (WGS) entry which is preliminary data.</text>
</comment>
<dbReference type="AlphaFoldDB" id="A0A6M1SNW2"/>
<dbReference type="PANTHER" id="PTHR10900:SF77">
    <property type="entry name" value="FI19380P1"/>
    <property type="match status" value="1"/>
</dbReference>
<dbReference type="SMART" id="SM00554">
    <property type="entry name" value="FAS1"/>
    <property type="match status" value="4"/>
</dbReference>
<dbReference type="GO" id="GO:0005615">
    <property type="term" value="C:extracellular space"/>
    <property type="evidence" value="ECO:0007669"/>
    <property type="project" value="TreeGrafter"/>
</dbReference>
<dbReference type="Proteomes" id="UP000473278">
    <property type="component" value="Unassembled WGS sequence"/>
</dbReference>
<feature type="domain" description="FAS1" evidence="1">
    <location>
        <begin position="312"/>
        <end position="442"/>
    </location>
</feature>
<gene>
    <name evidence="2" type="ORF">G3570_08950</name>
</gene>
<organism evidence="2 3">
    <name type="scientific">Halalkalibaculum roseum</name>
    <dbReference type="NCBI Taxonomy" id="2709311"/>
    <lineage>
        <taxon>Bacteria</taxon>
        <taxon>Pseudomonadati</taxon>
        <taxon>Balneolota</taxon>
        <taxon>Balneolia</taxon>
        <taxon>Balneolales</taxon>
        <taxon>Balneolaceae</taxon>
        <taxon>Halalkalibaculum</taxon>
    </lineage>
</organism>
<sequence length="582" mass="60665">MDSVNDTFKKFGLKTMLMLSAFIVFGLTGCVDDDDNVNAPPTSLNIVTLAETNDQLSILASAIFDADLGGTLQGTGPFTVFAPNNTAFNNLPDGTLDNLSSEQLAQILSFHVVEGEITASDLSASQTVETIQGEELLVTVDGGTVTVNGSAVVGTPDVEASNGIIHIIDEVLLPQEFREPNIIDQAEELGNFTTLTSAIEQTGLTSTLQYLGPFTVFAPTDAAFNNLPAGLLNGLSDEELAEILQYHVLNGTVLSTDLMAEQAVPSLTQEELFITANGGVTVNGSSSVATADVEVSNGVIHAVDQVLLPDAYGTIVDAASKRYFFSTLVSAVADAGLVDALSSTDANLTVFAPTDEAFANLPDGLLGSLTNEQLSSILQYHVLGSEVFAGDLSSEQSPESLTGEDLFITAGSEGAFVNGSTEIITTDVDVNNGVIHAIDGVLLPNVFLDIVQIAQKDYNLTSLVTALSDAGLVNTLKGDGPFTVFAPTNQAFEDASAVIESLSAQQVEDVLLYHAAAVEALSGDLSDGQTIQTVQGEDITVSIDGQGNVTLNGSVNVIEVDRQGTNGVVHVIDGVLVPPSFN</sequence>
<proteinExistence type="predicted"/>
<dbReference type="PROSITE" id="PS50213">
    <property type="entry name" value="FAS1"/>
    <property type="match status" value="4"/>
</dbReference>
<dbReference type="Pfam" id="PF02469">
    <property type="entry name" value="Fasciclin"/>
    <property type="match status" value="4"/>
</dbReference>
<dbReference type="FunFam" id="2.30.180.10:FF:000032">
    <property type="entry name" value="Fasciclin domain-containing protein, putative"/>
    <property type="match status" value="4"/>
</dbReference>
<feature type="domain" description="FAS1" evidence="1">
    <location>
        <begin position="179"/>
        <end position="307"/>
    </location>
</feature>